<dbReference type="AlphaFoldDB" id="A0A3E2HDQ5"/>
<evidence type="ECO:0000313" key="2">
    <source>
        <dbReference type="EMBL" id="RFU31530.1"/>
    </source>
</evidence>
<sequence>MASKPTRRLVNAVQKQSWQRCSCSVKPTCSGSFPVRQFSASSRRPEVQYNTEAEERPRWSYTPKQMTAPFHPRIKDPSKAYECNSDPVKLDRMYSTFLGRGGDKLLTDEIKWLAITHKSFDQGRRGFNDRLAFLGRRILHLQTTIIQLHSTSDTASSSTNSDDGRVPFTHPALDGLDNTSAIPRSELLSRERLGGLGRQMGMAEVIRWKPRDPSNMHASGIDTVLTSTIYAIIGAIALQKGGDVAVQVARERVLKPLGVS</sequence>
<dbReference type="EMBL" id="NCSJ02000074">
    <property type="protein sequence ID" value="RFU31530.1"/>
    <property type="molecule type" value="Genomic_DNA"/>
</dbReference>
<feature type="non-terminal residue" evidence="2">
    <location>
        <position position="1"/>
    </location>
</feature>
<dbReference type="PANTHER" id="PTHR28160">
    <property type="entry name" value="54S RIBOSOMAL PROTEIN L15, MITOCHONDRIAL"/>
    <property type="match status" value="1"/>
</dbReference>
<feature type="non-terminal residue" evidence="2">
    <location>
        <position position="260"/>
    </location>
</feature>
<dbReference type="PANTHER" id="PTHR28160:SF1">
    <property type="entry name" value="LARGE RIBOSOMAL SUBUNIT PROTEIN ML57"/>
    <property type="match status" value="1"/>
</dbReference>
<dbReference type="InterPro" id="IPR000999">
    <property type="entry name" value="RNase_III_dom"/>
</dbReference>
<dbReference type="FunFam" id="1.10.1520.10:FF:000018">
    <property type="entry name" value="RNase III domain protein"/>
    <property type="match status" value="1"/>
</dbReference>
<dbReference type="GO" id="GO:0003735">
    <property type="term" value="F:structural constituent of ribosome"/>
    <property type="evidence" value="ECO:0007669"/>
    <property type="project" value="InterPro"/>
</dbReference>
<dbReference type="CDD" id="cd00593">
    <property type="entry name" value="RIBOc"/>
    <property type="match status" value="1"/>
</dbReference>
<dbReference type="OMA" id="AHTMYAV"/>
<dbReference type="GO" id="GO:0004525">
    <property type="term" value="F:ribonuclease III activity"/>
    <property type="evidence" value="ECO:0007669"/>
    <property type="project" value="InterPro"/>
</dbReference>
<comment type="caution">
    <text evidence="2">The sequence shown here is derived from an EMBL/GenBank/DDBJ whole genome shotgun (WGS) entry which is preliminary data.</text>
</comment>
<protein>
    <recommendedName>
        <fullName evidence="1">RNase III domain-containing protein</fullName>
    </recommendedName>
</protein>
<organism evidence="2 3">
    <name type="scientific">Scytalidium lignicola</name>
    <name type="common">Hyphomycete</name>
    <dbReference type="NCBI Taxonomy" id="5539"/>
    <lineage>
        <taxon>Eukaryota</taxon>
        <taxon>Fungi</taxon>
        <taxon>Dikarya</taxon>
        <taxon>Ascomycota</taxon>
        <taxon>Pezizomycotina</taxon>
        <taxon>Leotiomycetes</taxon>
        <taxon>Leotiomycetes incertae sedis</taxon>
        <taxon>Scytalidium</taxon>
    </lineage>
</organism>
<dbReference type="SUPFAM" id="SSF69065">
    <property type="entry name" value="RNase III domain-like"/>
    <property type="match status" value="1"/>
</dbReference>
<dbReference type="STRING" id="5539.A0A3E2HDQ5"/>
<dbReference type="OrthoDB" id="2281895at2759"/>
<dbReference type="InterPro" id="IPR040030">
    <property type="entry name" value="Ribosomal_mL57"/>
</dbReference>
<dbReference type="Pfam" id="PF14622">
    <property type="entry name" value="Ribonucleas_3_3"/>
    <property type="match status" value="1"/>
</dbReference>
<gene>
    <name evidence="2" type="ORF">B7463_g4811</name>
</gene>
<keyword evidence="3" id="KW-1185">Reference proteome</keyword>
<accession>A0A3E2HDQ5</accession>
<proteinExistence type="predicted"/>
<dbReference type="GO" id="GO:0006396">
    <property type="term" value="P:RNA processing"/>
    <property type="evidence" value="ECO:0007669"/>
    <property type="project" value="InterPro"/>
</dbReference>
<feature type="domain" description="RNase III" evidence="1">
    <location>
        <begin position="108"/>
        <end position="256"/>
    </location>
</feature>
<dbReference type="GO" id="GO:0032543">
    <property type="term" value="P:mitochondrial translation"/>
    <property type="evidence" value="ECO:0007669"/>
    <property type="project" value="InterPro"/>
</dbReference>
<name>A0A3E2HDQ5_SCYLI</name>
<dbReference type="GO" id="GO:0005762">
    <property type="term" value="C:mitochondrial large ribosomal subunit"/>
    <property type="evidence" value="ECO:0007669"/>
    <property type="project" value="InterPro"/>
</dbReference>
<dbReference type="Proteomes" id="UP000258309">
    <property type="component" value="Unassembled WGS sequence"/>
</dbReference>
<evidence type="ECO:0000259" key="1">
    <source>
        <dbReference type="Pfam" id="PF14622"/>
    </source>
</evidence>
<dbReference type="Gene3D" id="1.10.1520.10">
    <property type="entry name" value="Ribonuclease III domain"/>
    <property type="match status" value="1"/>
</dbReference>
<dbReference type="InterPro" id="IPR036389">
    <property type="entry name" value="RNase_III_sf"/>
</dbReference>
<evidence type="ECO:0000313" key="3">
    <source>
        <dbReference type="Proteomes" id="UP000258309"/>
    </source>
</evidence>
<reference evidence="2 3" key="1">
    <citation type="submission" date="2018-05" db="EMBL/GenBank/DDBJ databases">
        <title>Draft genome sequence of Scytalidium lignicola DSM 105466, a ubiquitous saprotrophic fungus.</title>
        <authorList>
            <person name="Buettner E."/>
            <person name="Gebauer A.M."/>
            <person name="Hofrichter M."/>
            <person name="Liers C."/>
            <person name="Kellner H."/>
        </authorList>
    </citation>
    <scope>NUCLEOTIDE SEQUENCE [LARGE SCALE GENOMIC DNA]</scope>
    <source>
        <strain evidence="2 3">DSM 105466</strain>
    </source>
</reference>